<evidence type="ECO:0000313" key="4">
    <source>
        <dbReference type="Proteomes" id="UP000834106"/>
    </source>
</evidence>
<organism evidence="3 4">
    <name type="scientific">Fraxinus pennsylvanica</name>
    <dbReference type="NCBI Taxonomy" id="56036"/>
    <lineage>
        <taxon>Eukaryota</taxon>
        <taxon>Viridiplantae</taxon>
        <taxon>Streptophyta</taxon>
        <taxon>Embryophyta</taxon>
        <taxon>Tracheophyta</taxon>
        <taxon>Spermatophyta</taxon>
        <taxon>Magnoliopsida</taxon>
        <taxon>eudicotyledons</taxon>
        <taxon>Gunneridae</taxon>
        <taxon>Pentapetalae</taxon>
        <taxon>asterids</taxon>
        <taxon>lamiids</taxon>
        <taxon>Lamiales</taxon>
        <taxon>Oleaceae</taxon>
        <taxon>Oleeae</taxon>
        <taxon>Fraxinus</taxon>
    </lineage>
</organism>
<dbReference type="EMBL" id="OU503037">
    <property type="protein sequence ID" value="CAI9756569.1"/>
    <property type="molecule type" value="Genomic_DNA"/>
</dbReference>
<name>A0AAD1YS55_9LAMI</name>
<gene>
    <name evidence="3" type="ORF">FPE_LOCUS3999</name>
</gene>
<keyword evidence="2" id="KW-0808">Transferase</keyword>
<evidence type="ECO:0000256" key="1">
    <source>
        <dbReference type="ARBA" id="ARBA00013191"/>
    </source>
</evidence>
<dbReference type="EC" id="2.3.1.41" evidence="1"/>
<keyword evidence="4" id="KW-1185">Reference proteome</keyword>
<dbReference type="PANTHER" id="PTHR11712:SF336">
    <property type="entry name" value="3-OXOACYL-[ACYL-CARRIER-PROTEIN] SYNTHASE, MITOCHONDRIAL"/>
    <property type="match status" value="1"/>
</dbReference>
<reference evidence="3" key="1">
    <citation type="submission" date="2023-05" db="EMBL/GenBank/DDBJ databases">
        <authorList>
            <person name="Huff M."/>
        </authorList>
    </citation>
    <scope>NUCLEOTIDE SEQUENCE</scope>
</reference>
<dbReference type="GO" id="GO:0005739">
    <property type="term" value="C:mitochondrion"/>
    <property type="evidence" value="ECO:0007669"/>
    <property type="project" value="TreeGrafter"/>
</dbReference>
<evidence type="ECO:0000256" key="2">
    <source>
        <dbReference type="ARBA" id="ARBA00022679"/>
    </source>
</evidence>
<dbReference type="GO" id="GO:0006633">
    <property type="term" value="P:fatty acid biosynthetic process"/>
    <property type="evidence" value="ECO:0007669"/>
    <property type="project" value="TreeGrafter"/>
</dbReference>
<dbReference type="InterPro" id="IPR000794">
    <property type="entry name" value="Beta-ketoacyl_synthase"/>
</dbReference>
<protein>
    <recommendedName>
        <fullName evidence="1">beta-ketoacyl-[acyl-carrier-protein] synthase I</fullName>
        <ecNumber evidence="1">2.3.1.41</ecNumber>
    </recommendedName>
</protein>
<dbReference type="PANTHER" id="PTHR11712">
    <property type="entry name" value="POLYKETIDE SYNTHASE-RELATED"/>
    <property type="match status" value="1"/>
</dbReference>
<dbReference type="AlphaFoldDB" id="A0AAD1YS55"/>
<proteinExistence type="predicted"/>
<dbReference type="GO" id="GO:0004315">
    <property type="term" value="F:3-oxoacyl-[acyl-carrier-protein] synthase activity"/>
    <property type="evidence" value="ECO:0007669"/>
    <property type="project" value="UniProtKB-EC"/>
</dbReference>
<dbReference type="Proteomes" id="UP000834106">
    <property type="component" value="Chromosome 2"/>
</dbReference>
<sequence length="112" mass="12123">MGFVCPVPNPTGQLAGNVDADLMISGGTEATIIPIGVGGFVVCGALSQRNDDPTQNAFDESLMKGRNTVDEAMRHKQLSRVVCCIICARLQVSPKFRDYPSIHILQYQLVCI</sequence>
<evidence type="ECO:0000313" key="3">
    <source>
        <dbReference type="EMBL" id="CAI9756569.1"/>
    </source>
</evidence>
<accession>A0AAD1YS55</accession>